<dbReference type="RefSeq" id="WP_369149165.1">
    <property type="nucleotide sequence ID" value="NZ_CP163444.1"/>
</dbReference>
<name>A0AB39TBA2_9ACTN</name>
<accession>A0AB39TBA2</accession>
<sequence>MSKATRQCPADQEQQAEEQRRQEVARQEPSWKILPSRAAEGHPTLHRGNCPDAKRMTSLLSKEEVRLAFEKFPELEMHETCAPWGSLGIDKPPVRASGGRGA</sequence>
<feature type="region of interest" description="Disordered" evidence="1">
    <location>
        <begin position="1"/>
        <end position="52"/>
    </location>
</feature>
<evidence type="ECO:0000256" key="1">
    <source>
        <dbReference type="SAM" id="MobiDB-lite"/>
    </source>
</evidence>
<dbReference type="EMBL" id="CP163444">
    <property type="protein sequence ID" value="XDQ76541.1"/>
    <property type="molecule type" value="Genomic_DNA"/>
</dbReference>
<protein>
    <submittedName>
        <fullName evidence="2">DUF6233 domain-containing protein</fullName>
    </submittedName>
</protein>
<gene>
    <name evidence="2" type="ORF">AB5J54_41260</name>
</gene>
<evidence type="ECO:0000313" key="2">
    <source>
        <dbReference type="EMBL" id="XDQ76541.1"/>
    </source>
</evidence>
<dbReference type="AlphaFoldDB" id="A0AB39TBA2"/>
<organism evidence="2">
    <name type="scientific">Streptomyces sp. R44</name>
    <dbReference type="NCBI Taxonomy" id="3238633"/>
    <lineage>
        <taxon>Bacteria</taxon>
        <taxon>Bacillati</taxon>
        <taxon>Actinomycetota</taxon>
        <taxon>Actinomycetes</taxon>
        <taxon>Kitasatosporales</taxon>
        <taxon>Streptomycetaceae</taxon>
        <taxon>Streptomyces</taxon>
    </lineage>
</organism>
<feature type="compositionally biased region" description="Basic and acidic residues" evidence="1">
    <location>
        <begin position="17"/>
        <end position="26"/>
    </location>
</feature>
<feature type="region of interest" description="Disordered" evidence="1">
    <location>
        <begin position="83"/>
        <end position="102"/>
    </location>
</feature>
<proteinExistence type="predicted"/>
<reference evidence="2" key="1">
    <citation type="submission" date="2024-07" db="EMBL/GenBank/DDBJ databases">
        <authorList>
            <person name="Yu S.T."/>
        </authorList>
    </citation>
    <scope>NUCLEOTIDE SEQUENCE</scope>
    <source>
        <strain evidence="2">R44</strain>
    </source>
</reference>